<dbReference type="Gene3D" id="1.20.1250.20">
    <property type="entry name" value="MFS general substrate transporter like domains"/>
    <property type="match status" value="1"/>
</dbReference>
<evidence type="ECO:0000259" key="6">
    <source>
        <dbReference type="PROSITE" id="PS50850"/>
    </source>
</evidence>
<accession>W9WK18</accession>
<evidence type="ECO:0000256" key="4">
    <source>
        <dbReference type="ARBA" id="ARBA00023136"/>
    </source>
</evidence>
<dbReference type="PANTHER" id="PTHR23502">
    <property type="entry name" value="MAJOR FACILITATOR SUPERFAMILY"/>
    <property type="match status" value="1"/>
</dbReference>
<comment type="subcellular location">
    <subcellularLocation>
        <location evidence="1">Membrane</location>
        <topology evidence="1">Multi-pass membrane protein</topology>
    </subcellularLocation>
</comment>
<evidence type="ECO:0000256" key="5">
    <source>
        <dbReference type="SAM" id="Phobius"/>
    </source>
</evidence>
<dbReference type="RefSeq" id="XP_007747053.1">
    <property type="nucleotide sequence ID" value="XM_007748863.1"/>
</dbReference>
<dbReference type="GO" id="GO:0022857">
    <property type="term" value="F:transmembrane transporter activity"/>
    <property type="evidence" value="ECO:0007669"/>
    <property type="project" value="InterPro"/>
</dbReference>
<feature type="transmembrane region" description="Helical" evidence="5">
    <location>
        <begin position="367"/>
        <end position="387"/>
    </location>
</feature>
<evidence type="ECO:0000256" key="1">
    <source>
        <dbReference type="ARBA" id="ARBA00004141"/>
    </source>
</evidence>
<feature type="transmembrane region" description="Helical" evidence="5">
    <location>
        <begin position="468"/>
        <end position="494"/>
    </location>
</feature>
<dbReference type="PROSITE" id="PS50850">
    <property type="entry name" value="MFS"/>
    <property type="match status" value="1"/>
</dbReference>
<dbReference type="Pfam" id="PF07690">
    <property type="entry name" value="MFS_1"/>
    <property type="match status" value="1"/>
</dbReference>
<feature type="transmembrane region" description="Helical" evidence="5">
    <location>
        <begin position="408"/>
        <end position="429"/>
    </location>
</feature>
<dbReference type="EMBL" id="AMGX01000013">
    <property type="protein sequence ID" value="EXJ68487.1"/>
    <property type="molecule type" value="Genomic_DNA"/>
</dbReference>
<dbReference type="AlphaFoldDB" id="W9WK18"/>
<reference evidence="7 8" key="1">
    <citation type="submission" date="2013-03" db="EMBL/GenBank/DDBJ databases">
        <title>The Genome Sequence of Cladophialophora psammophila CBS 110553.</title>
        <authorList>
            <consortium name="The Broad Institute Genomics Platform"/>
            <person name="Cuomo C."/>
            <person name="de Hoog S."/>
            <person name="Gorbushina A."/>
            <person name="Walker B."/>
            <person name="Young S.K."/>
            <person name="Zeng Q."/>
            <person name="Gargeya S."/>
            <person name="Fitzgerald M."/>
            <person name="Haas B."/>
            <person name="Abouelleil A."/>
            <person name="Allen A.W."/>
            <person name="Alvarado L."/>
            <person name="Arachchi H.M."/>
            <person name="Berlin A.M."/>
            <person name="Chapman S.B."/>
            <person name="Gainer-Dewar J."/>
            <person name="Goldberg J."/>
            <person name="Griggs A."/>
            <person name="Gujja S."/>
            <person name="Hansen M."/>
            <person name="Howarth C."/>
            <person name="Imamovic A."/>
            <person name="Ireland A."/>
            <person name="Larimer J."/>
            <person name="McCowan C."/>
            <person name="Murphy C."/>
            <person name="Pearson M."/>
            <person name="Poon T.W."/>
            <person name="Priest M."/>
            <person name="Roberts A."/>
            <person name="Saif S."/>
            <person name="Shea T."/>
            <person name="Sisk P."/>
            <person name="Sykes S."/>
            <person name="Wortman J."/>
            <person name="Nusbaum C."/>
            <person name="Birren B."/>
        </authorList>
    </citation>
    <scope>NUCLEOTIDE SEQUENCE [LARGE SCALE GENOMIC DNA]</scope>
    <source>
        <strain evidence="7 8">CBS 110553</strain>
    </source>
</reference>
<name>W9WK18_9EURO</name>
<feature type="transmembrane region" description="Helical" evidence="5">
    <location>
        <begin position="500"/>
        <end position="523"/>
    </location>
</feature>
<organism evidence="7 8">
    <name type="scientific">Cladophialophora psammophila CBS 110553</name>
    <dbReference type="NCBI Taxonomy" id="1182543"/>
    <lineage>
        <taxon>Eukaryota</taxon>
        <taxon>Fungi</taxon>
        <taxon>Dikarya</taxon>
        <taxon>Ascomycota</taxon>
        <taxon>Pezizomycotina</taxon>
        <taxon>Eurotiomycetes</taxon>
        <taxon>Chaetothyriomycetidae</taxon>
        <taxon>Chaetothyriales</taxon>
        <taxon>Herpotrichiellaceae</taxon>
        <taxon>Cladophialophora</taxon>
    </lineage>
</organism>
<evidence type="ECO:0000256" key="2">
    <source>
        <dbReference type="ARBA" id="ARBA00022692"/>
    </source>
</evidence>
<feature type="transmembrane region" description="Helical" evidence="5">
    <location>
        <begin position="328"/>
        <end position="355"/>
    </location>
</feature>
<dbReference type="OrthoDB" id="5215911at2759"/>
<feature type="transmembrane region" description="Helical" evidence="5">
    <location>
        <begin position="435"/>
        <end position="456"/>
    </location>
</feature>
<keyword evidence="3 5" id="KW-1133">Transmembrane helix</keyword>
<dbReference type="HOGENOM" id="CLU_008455_13_6_1"/>
<feature type="domain" description="Major facilitator superfamily (MFS) profile" evidence="6">
    <location>
        <begin position="55"/>
        <end position="528"/>
    </location>
</feature>
<evidence type="ECO:0000313" key="7">
    <source>
        <dbReference type="EMBL" id="EXJ68487.1"/>
    </source>
</evidence>
<dbReference type="GO" id="GO:0005886">
    <property type="term" value="C:plasma membrane"/>
    <property type="evidence" value="ECO:0007669"/>
    <property type="project" value="TreeGrafter"/>
</dbReference>
<dbReference type="InterPro" id="IPR020846">
    <property type="entry name" value="MFS_dom"/>
</dbReference>
<sequence length="539" mass="59408">MKILALHEIEHSHGTVQLISDGQQLQHKTGTSIVLVPQPTGDDPNDPLNWPFAKRVAAYWSVLWLSALCNFCITGLAPGFGQLIEEFEISLTQVTWLISGCLLGEFMGCYSVAPFSTRYGKRPLWLICGLFFFVCNIWAAVAKSFSSLLLARFFASWASGTSEPLSVGTLHDIFFLHERGTQAGVQAIWLSLGSSLAPPICGFLIQDRGWRWYHWLVSIMAGADLILLFFLVPETQYKRDLHSALDVAGVEENDDMADGQTESQCKIVESKMGSQAVERLEPQRSAAPGIKPKKTYLEGLKPWSPVQKDVNLLGSFLRPWATWCYPSVVWSVLSFSIHVTCVVVLINLIPVYLGAPPYNFSTSQQGLVFLSPCLGNLFGSFFCGYINDKLSQWSTRHNGGIFEPEMRLPVVAIPALLVPAGLLMFGIGVAHETHWIVPVIGAGLVGVALTGIGSVIQPYLMDSYAPIIFDCLVTFNGFKNLVSFAVGFAVVPWLELDGVVAVFVILAVLVVVIDASALLIYLFGKKLRQRDARLRIFLF</sequence>
<gene>
    <name evidence="7" type="ORF">A1O5_08280</name>
</gene>
<keyword evidence="8" id="KW-1185">Reference proteome</keyword>
<keyword evidence="2 5" id="KW-0812">Transmembrane</keyword>
<comment type="caution">
    <text evidence="7">The sequence shown here is derived from an EMBL/GenBank/DDBJ whole genome shotgun (WGS) entry which is preliminary data.</text>
</comment>
<protein>
    <recommendedName>
        <fullName evidence="6">Major facilitator superfamily (MFS) profile domain-containing protein</fullName>
    </recommendedName>
</protein>
<dbReference type="InterPro" id="IPR011701">
    <property type="entry name" value="MFS"/>
</dbReference>
<dbReference type="SUPFAM" id="SSF103473">
    <property type="entry name" value="MFS general substrate transporter"/>
    <property type="match status" value="1"/>
</dbReference>
<evidence type="ECO:0000313" key="8">
    <source>
        <dbReference type="Proteomes" id="UP000019471"/>
    </source>
</evidence>
<feature type="transmembrane region" description="Helical" evidence="5">
    <location>
        <begin position="57"/>
        <end position="81"/>
    </location>
</feature>
<dbReference type="GeneID" id="19192980"/>
<dbReference type="Proteomes" id="UP000019471">
    <property type="component" value="Unassembled WGS sequence"/>
</dbReference>
<dbReference type="PANTHER" id="PTHR23502:SF34">
    <property type="entry name" value="PROTEIN HOL1"/>
    <property type="match status" value="1"/>
</dbReference>
<proteinExistence type="predicted"/>
<feature type="transmembrane region" description="Helical" evidence="5">
    <location>
        <begin position="124"/>
        <end position="142"/>
    </location>
</feature>
<dbReference type="eggNOG" id="KOG0255">
    <property type="taxonomic scope" value="Eukaryota"/>
</dbReference>
<keyword evidence="4 5" id="KW-0472">Membrane</keyword>
<feature type="transmembrane region" description="Helical" evidence="5">
    <location>
        <begin position="93"/>
        <end position="112"/>
    </location>
</feature>
<dbReference type="InterPro" id="IPR036259">
    <property type="entry name" value="MFS_trans_sf"/>
</dbReference>
<feature type="transmembrane region" description="Helical" evidence="5">
    <location>
        <begin position="212"/>
        <end position="232"/>
    </location>
</feature>
<evidence type="ECO:0000256" key="3">
    <source>
        <dbReference type="ARBA" id="ARBA00022989"/>
    </source>
</evidence>